<organism evidence="1">
    <name type="scientific">bioreactor metagenome</name>
    <dbReference type="NCBI Taxonomy" id="1076179"/>
    <lineage>
        <taxon>unclassified sequences</taxon>
        <taxon>metagenomes</taxon>
        <taxon>ecological metagenomes</taxon>
    </lineage>
</organism>
<gene>
    <name evidence="1" type="ORF">SDC9_168914</name>
</gene>
<dbReference type="EMBL" id="VSSQ01069539">
    <property type="protein sequence ID" value="MPN21534.1"/>
    <property type="molecule type" value="Genomic_DNA"/>
</dbReference>
<comment type="caution">
    <text evidence="1">The sequence shown here is derived from an EMBL/GenBank/DDBJ whole genome shotgun (WGS) entry which is preliminary data.</text>
</comment>
<accession>A0A645GBX1</accession>
<protein>
    <submittedName>
        <fullName evidence="1">Uncharacterized protein</fullName>
    </submittedName>
</protein>
<evidence type="ECO:0000313" key="1">
    <source>
        <dbReference type="EMBL" id="MPN21534.1"/>
    </source>
</evidence>
<sequence>MFNKLLLYLYFKRLNRITMKLKGLLLLVLLLSAGLVNAQSNFKPGYIIKAPGDTIYGQIDYRGDLIMGKTCKFKSDDNTVVKYFPGDIIAYRFIDGKYYITREINGKKVFLEYLIKGKVNIYY</sequence>
<name>A0A645GBX1_9ZZZZ</name>
<reference evidence="1" key="1">
    <citation type="submission" date="2019-08" db="EMBL/GenBank/DDBJ databases">
        <authorList>
            <person name="Kucharzyk K."/>
            <person name="Murdoch R.W."/>
            <person name="Higgins S."/>
            <person name="Loffler F."/>
        </authorList>
    </citation>
    <scope>NUCLEOTIDE SEQUENCE</scope>
</reference>
<dbReference type="AlphaFoldDB" id="A0A645GBX1"/>
<proteinExistence type="predicted"/>